<keyword evidence="4" id="KW-1185">Reference proteome</keyword>
<sequence length="342" mass="36761">MRLALWLMPNKPSVARVYINDIACLASGAKAYVAPKGKGVVLTVSDPSIAGEVQAALVEAGIMKATDTLAKVPFARFESRVQVPGKPGGNTAKPRAAARSMPGTRDGEASALDLSSIPVPDPVVLRIDHREPEALFAAFKGLTNVTVERVELPLGDIEINGKYIIERKCCTETTGRTDFEASVVDESKRLFFQSEKLRLEEGIVPIILLEGNAHENSCGMLVQAVDGMLSYLLTIQKMNVLTTYNLSHTVYFLLKLAAHDRSGLGYEPPLRGKKPRQQQDQLIFVLEGLPGVSAGTARKLAVRFGSLAGLVAASEEELLLIPGMGPKRVAQVRAVLFGEGSS</sequence>
<protein>
    <recommendedName>
        <fullName evidence="2">ERCC4 domain-containing protein</fullName>
    </recommendedName>
</protein>
<proteinExistence type="predicted"/>
<organism evidence="3 4">
    <name type="scientific">Vreelandella rituensis</name>
    <dbReference type="NCBI Taxonomy" id="2282306"/>
    <lineage>
        <taxon>Bacteria</taxon>
        <taxon>Pseudomonadati</taxon>
        <taxon>Pseudomonadota</taxon>
        <taxon>Gammaproteobacteria</taxon>
        <taxon>Oceanospirillales</taxon>
        <taxon>Halomonadaceae</taxon>
        <taxon>Vreelandella</taxon>
    </lineage>
</organism>
<gene>
    <name evidence="3" type="ORF">DU506_00230</name>
</gene>
<name>A0A368UAI8_9GAMM</name>
<dbReference type="Pfam" id="PF14520">
    <property type="entry name" value="HHH_5"/>
    <property type="match status" value="1"/>
</dbReference>
<evidence type="ECO:0000256" key="1">
    <source>
        <dbReference type="SAM" id="MobiDB-lite"/>
    </source>
</evidence>
<feature type="domain" description="ERCC4" evidence="2">
    <location>
        <begin position="127"/>
        <end position="255"/>
    </location>
</feature>
<dbReference type="SUPFAM" id="SSF47781">
    <property type="entry name" value="RuvA domain 2-like"/>
    <property type="match status" value="1"/>
</dbReference>
<dbReference type="InterPro" id="IPR010994">
    <property type="entry name" value="RuvA_2-like"/>
</dbReference>
<evidence type="ECO:0000259" key="2">
    <source>
        <dbReference type="Pfam" id="PF02732"/>
    </source>
</evidence>
<comment type="caution">
    <text evidence="3">The sequence shown here is derived from an EMBL/GenBank/DDBJ whole genome shotgun (WGS) entry which is preliminary data.</text>
</comment>
<dbReference type="OrthoDB" id="9758724at2"/>
<dbReference type="SUPFAM" id="SSF52980">
    <property type="entry name" value="Restriction endonuclease-like"/>
    <property type="match status" value="1"/>
</dbReference>
<evidence type="ECO:0000313" key="4">
    <source>
        <dbReference type="Proteomes" id="UP000253204"/>
    </source>
</evidence>
<dbReference type="EMBL" id="QPIJ01000001">
    <property type="protein sequence ID" value="RCV93616.1"/>
    <property type="molecule type" value="Genomic_DNA"/>
</dbReference>
<feature type="region of interest" description="Disordered" evidence="1">
    <location>
        <begin position="83"/>
        <end position="112"/>
    </location>
</feature>
<dbReference type="GO" id="GO:0006259">
    <property type="term" value="P:DNA metabolic process"/>
    <property type="evidence" value="ECO:0007669"/>
    <property type="project" value="UniProtKB-ARBA"/>
</dbReference>
<evidence type="ECO:0000313" key="3">
    <source>
        <dbReference type="EMBL" id="RCV93616.1"/>
    </source>
</evidence>
<dbReference type="Proteomes" id="UP000253204">
    <property type="component" value="Unassembled WGS sequence"/>
</dbReference>
<dbReference type="Gene3D" id="3.40.50.10130">
    <property type="match status" value="1"/>
</dbReference>
<accession>A0A368UAI8</accession>
<dbReference type="InterPro" id="IPR006166">
    <property type="entry name" value="ERCC4_domain"/>
</dbReference>
<dbReference type="Gene3D" id="1.10.150.20">
    <property type="entry name" value="5' to 3' exonuclease, C-terminal subdomain"/>
    <property type="match status" value="1"/>
</dbReference>
<dbReference type="InterPro" id="IPR011335">
    <property type="entry name" value="Restrct_endonuc-II-like"/>
</dbReference>
<dbReference type="GO" id="GO:0003677">
    <property type="term" value="F:DNA binding"/>
    <property type="evidence" value="ECO:0007669"/>
    <property type="project" value="InterPro"/>
</dbReference>
<dbReference type="GO" id="GO:0004518">
    <property type="term" value="F:nuclease activity"/>
    <property type="evidence" value="ECO:0007669"/>
    <property type="project" value="InterPro"/>
</dbReference>
<dbReference type="Pfam" id="PF02732">
    <property type="entry name" value="ERCC4"/>
    <property type="match status" value="1"/>
</dbReference>
<dbReference type="AlphaFoldDB" id="A0A368UAI8"/>
<reference evidence="3 4" key="1">
    <citation type="submission" date="2018-07" db="EMBL/GenBank/DDBJ databases">
        <title>Halomonas rutogse sp. nov., isolated from Lake TangqianCo on Tibetan Plateau.</title>
        <authorList>
            <person name="Lu H."/>
            <person name="Xing P."/>
            <person name="Wu Q."/>
        </authorList>
    </citation>
    <scope>NUCLEOTIDE SEQUENCE [LARGE SCALE GENOMIC DNA]</scope>
    <source>
        <strain evidence="3 4">TQ8S</strain>
    </source>
</reference>